<comment type="caution">
    <text evidence="1">The sequence shown here is derived from an EMBL/GenBank/DDBJ whole genome shotgun (WGS) entry which is preliminary data.</text>
</comment>
<dbReference type="EMBL" id="BKCJ010008351">
    <property type="protein sequence ID" value="GEU81770.1"/>
    <property type="molecule type" value="Genomic_DNA"/>
</dbReference>
<name>A0A6L2N6P2_TANCI</name>
<protein>
    <submittedName>
        <fullName evidence="1">Uncharacterized protein</fullName>
    </submittedName>
</protein>
<accession>A0A6L2N6P2</accession>
<dbReference type="AlphaFoldDB" id="A0A6L2N6P2"/>
<sequence length="188" mass="21846">MFTRRIVIQKRVEDLQLGVKSYQKKLNISRPLTHKAGISDLRPYTAYSNPRGAIYLEKLERIRLMCTHELYKFSDGTIISVQGKLKDMANNLKMGYNSVMPRRRWSNLDKKWSHINVKDIARQLLERSIKVNTARRSYYCQYKEVTIAQVKVSAAQELQRKMLRVKADSSKLLLLSKVKTAQRNTLGG</sequence>
<reference evidence="1" key="1">
    <citation type="journal article" date="2019" name="Sci. Rep.">
        <title>Draft genome of Tanacetum cinerariifolium, the natural source of mosquito coil.</title>
        <authorList>
            <person name="Yamashiro T."/>
            <person name="Shiraishi A."/>
            <person name="Satake H."/>
            <person name="Nakayama K."/>
        </authorList>
    </citation>
    <scope>NUCLEOTIDE SEQUENCE</scope>
</reference>
<organism evidence="1">
    <name type="scientific">Tanacetum cinerariifolium</name>
    <name type="common">Dalmatian daisy</name>
    <name type="synonym">Chrysanthemum cinerariifolium</name>
    <dbReference type="NCBI Taxonomy" id="118510"/>
    <lineage>
        <taxon>Eukaryota</taxon>
        <taxon>Viridiplantae</taxon>
        <taxon>Streptophyta</taxon>
        <taxon>Embryophyta</taxon>
        <taxon>Tracheophyta</taxon>
        <taxon>Spermatophyta</taxon>
        <taxon>Magnoliopsida</taxon>
        <taxon>eudicotyledons</taxon>
        <taxon>Gunneridae</taxon>
        <taxon>Pentapetalae</taxon>
        <taxon>asterids</taxon>
        <taxon>campanulids</taxon>
        <taxon>Asterales</taxon>
        <taxon>Asteraceae</taxon>
        <taxon>Asteroideae</taxon>
        <taxon>Anthemideae</taxon>
        <taxon>Anthemidinae</taxon>
        <taxon>Tanacetum</taxon>
    </lineage>
</organism>
<gene>
    <name evidence="1" type="ORF">Tci_053748</name>
</gene>
<proteinExistence type="predicted"/>
<evidence type="ECO:0000313" key="1">
    <source>
        <dbReference type="EMBL" id="GEU81770.1"/>
    </source>
</evidence>